<organism evidence="8 9">
    <name type="scientific">Lachancea dasiensis</name>
    <dbReference type="NCBI Taxonomy" id="1072105"/>
    <lineage>
        <taxon>Eukaryota</taxon>
        <taxon>Fungi</taxon>
        <taxon>Dikarya</taxon>
        <taxon>Ascomycota</taxon>
        <taxon>Saccharomycotina</taxon>
        <taxon>Saccharomycetes</taxon>
        <taxon>Saccharomycetales</taxon>
        <taxon>Saccharomycetaceae</taxon>
        <taxon>Lachancea</taxon>
    </lineage>
</organism>
<dbReference type="AlphaFoldDB" id="A0A1G4JUY2"/>
<dbReference type="Pfam" id="PF01250">
    <property type="entry name" value="Ribosomal_S6"/>
    <property type="match status" value="1"/>
</dbReference>
<keyword evidence="9" id="KW-1185">Reference proteome</keyword>
<dbReference type="InterPro" id="IPR000529">
    <property type="entry name" value="Ribosomal_bS6"/>
</dbReference>
<keyword evidence="5" id="KW-0687">Ribonucleoprotein</keyword>
<dbReference type="STRING" id="1266660.A0A1G4JUY2"/>
<sequence>MLYELVSVVRVVNPLAANAEAKELATTIGKLIIQNRGVVRRLLPIGNKLLPKIIKKDQEQHFQGYHFLMLFDSSAAVQSEILRTLKRDPRVIRSSIIKMDTAKQLDVASSIERAAGYSSILEKAKKEFY</sequence>
<reference evidence="9" key="1">
    <citation type="submission" date="2016-03" db="EMBL/GenBank/DDBJ databases">
        <authorList>
            <person name="Devillers H."/>
        </authorList>
    </citation>
    <scope>NUCLEOTIDE SEQUENCE [LARGE SCALE GENOMIC DNA]</scope>
</reference>
<evidence type="ECO:0000256" key="7">
    <source>
        <dbReference type="ARBA" id="ARBA00037226"/>
    </source>
</evidence>
<dbReference type="GO" id="GO:0070181">
    <property type="term" value="F:small ribosomal subunit rRNA binding"/>
    <property type="evidence" value="ECO:0007669"/>
    <property type="project" value="TreeGrafter"/>
</dbReference>
<dbReference type="EMBL" id="LT598457">
    <property type="protein sequence ID" value="SCU94795.1"/>
    <property type="molecule type" value="Genomic_DNA"/>
</dbReference>
<comment type="function">
    <text evidence="7">Component of the mitochondrial ribosome (mitoribosome), a dedicated translation machinery responsible for the synthesis of mitochondrial genome-encoded proteins, including at least some of the essential transmembrane subunits of the mitochondrial respiratory chain. The mitoribosomes are attached to the mitochondrial inner membrane and translation products are cotranslationally integrated into the membrane.</text>
</comment>
<evidence type="ECO:0000256" key="3">
    <source>
        <dbReference type="ARBA" id="ARBA00022980"/>
    </source>
</evidence>
<evidence type="ECO:0000313" key="8">
    <source>
        <dbReference type="EMBL" id="SCU94795.1"/>
    </source>
</evidence>
<dbReference type="PANTHER" id="PTHR21011">
    <property type="entry name" value="MITOCHONDRIAL 28S RIBOSOMAL PROTEIN S6"/>
    <property type="match status" value="1"/>
</dbReference>
<protein>
    <recommendedName>
        <fullName evidence="6">Small ribosomal subunit protein bS6m</fullName>
    </recommendedName>
</protein>
<dbReference type="GO" id="GO:0003735">
    <property type="term" value="F:structural constituent of ribosome"/>
    <property type="evidence" value="ECO:0007669"/>
    <property type="project" value="EnsemblFungi"/>
</dbReference>
<comment type="similarity">
    <text evidence="2">Belongs to the bacterial ribosomal protein bS6 family.</text>
</comment>
<dbReference type="NCBIfam" id="TIGR00166">
    <property type="entry name" value="S6"/>
    <property type="match status" value="1"/>
</dbReference>
<evidence type="ECO:0000256" key="1">
    <source>
        <dbReference type="ARBA" id="ARBA00004173"/>
    </source>
</evidence>
<gene>
    <name evidence="8" type="ORF">LADA_0G11320G</name>
</gene>
<dbReference type="Gene3D" id="3.30.70.60">
    <property type="match status" value="1"/>
</dbReference>
<evidence type="ECO:0000313" key="9">
    <source>
        <dbReference type="Proteomes" id="UP000190274"/>
    </source>
</evidence>
<name>A0A1G4JUY2_9SACH</name>
<comment type="subcellular location">
    <subcellularLocation>
        <location evidence="1">Mitochondrion</location>
    </subcellularLocation>
</comment>
<keyword evidence="4" id="KW-0496">Mitochondrion</keyword>
<evidence type="ECO:0000256" key="4">
    <source>
        <dbReference type="ARBA" id="ARBA00023128"/>
    </source>
</evidence>
<accession>A0A1G4JUY2</accession>
<dbReference type="PANTHER" id="PTHR21011:SF1">
    <property type="entry name" value="SMALL RIBOSOMAL SUBUNIT PROTEIN BS6M"/>
    <property type="match status" value="1"/>
</dbReference>
<dbReference type="InterPro" id="IPR014717">
    <property type="entry name" value="Transl_elong_EF1B/ribsomal_bS6"/>
</dbReference>
<dbReference type="OrthoDB" id="10259681at2759"/>
<dbReference type="CDD" id="cd15465">
    <property type="entry name" value="bS6_mito"/>
    <property type="match status" value="1"/>
</dbReference>
<dbReference type="SUPFAM" id="SSF54995">
    <property type="entry name" value="Ribosomal protein S6"/>
    <property type="match status" value="1"/>
</dbReference>
<evidence type="ECO:0000256" key="2">
    <source>
        <dbReference type="ARBA" id="ARBA00009512"/>
    </source>
</evidence>
<dbReference type="InterPro" id="IPR035980">
    <property type="entry name" value="Ribosomal_bS6_sf"/>
</dbReference>
<evidence type="ECO:0000256" key="5">
    <source>
        <dbReference type="ARBA" id="ARBA00023274"/>
    </source>
</evidence>
<keyword evidence="3" id="KW-0689">Ribosomal protein</keyword>
<evidence type="ECO:0000256" key="6">
    <source>
        <dbReference type="ARBA" id="ARBA00035170"/>
    </source>
</evidence>
<dbReference type="GO" id="GO:0006412">
    <property type="term" value="P:translation"/>
    <property type="evidence" value="ECO:0007669"/>
    <property type="project" value="InterPro"/>
</dbReference>
<proteinExistence type="inferred from homology"/>
<dbReference type="Proteomes" id="UP000190274">
    <property type="component" value="Chromosome G"/>
</dbReference>
<dbReference type="FunFam" id="3.30.70.60:FF:000007">
    <property type="entry name" value="37S ribosomal protein Mrp17"/>
    <property type="match status" value="1"/>
</dbReference>
<dbReference type="GO" id="GO:0005763">
    <property type="term" value="C:mitochondrial small ribosomal subunit"/>
    <property type="evidence" value="ECO:0007669"/>
    <property type="project" value="EnsemblFungi"/>
</dbReference>